<keyword evidence="9" id="KW-0812">Transmembrane</keyword>
<dbReference type="RefSeq" id="WP_161815623.1">
    <property type="nucleotide sequence ID" value="NZ_BLJN01000007.1"/>
</dbReference>
<feature type="binding site" evidence="8">
    <location>
        <begin position="157"/>
        <end position="159"/>
    </location>
    <ligand>
        <name>substrate</name>
    </ligand>
</feature>
<dbReference type="InterPro" id="IPR011404">
    <property type="entry name" value="PPi-PFK"/>
</dbReference>
<evidence type="ECO:0000256" key="1">
    <source>
        <dbReference type="ARBA" id="ARBA00001946"/>
    </source>
</evidence>
<dbReference type="InterPro" id="IPR050929">
    <property type="entry name" value="PFKA"/>
</dbReference>
<dbReference type="Gene3D" id="3.40.50.450">
    <property type="match status" value="1"/>
</dbReference>
<comment type="catalytic activity">
    <reaction evidence="7 8">
        <text>beta-D-fructose 6-phosphate + diphosphate = beta-D-fructose 1,6-bisphosphate + phosphate + H(+)</text>
        <dbReference type="Rhea" id="RHEA:13613"/>
        <dbReference type="ChEBI" id="CHEBI:15378"/>
        <dbReference type="ChEBI" id="CHEBI:32966"/>
        <dbReference type="ChEBI" id="CHEBI:33019"/>
        <dbReference type="ChEBI" id="CHEBI:43474"/>
        <dbReference type="ChEBI" id="CHEBI:57634"/>
        <dbReference type="EC" id="2.7.1.90"/>
    </reaction>
</comment>
<dbReference type="UniPathway" id="UPA00109">
    <property type="reaction ID" value="UER00182"/>
</dbReference>
<dbReference type="GO" id="GO:0006002">
    <property type="term" value="P:fructose 6-phosphate metabolic process"/>
    <property type="evidence" value="ECO:0007669"/>
    <property type="project" value="InterPro"/>
</dbReference>
<dbReference type="GO" id="GO:0005737">
    <property type="term" value="C:cytoplasm"/>
    <property type="evidence" value="ECO:0007669"/>
    <property type="project" value="UniProtKB-SubCell"/>
</dbReference>
<keyword evidence="3 8" id="KW-0808">Transferase</keyword>
<proteinExistence type="inferred from homology"/>
<feature type="binding site" evidence="8">
    <location>
        <begin position="205"/>
        <end position="207"/>
    </location>
    <ligand>
        <name>substrate</name>
    </ligand>
</feature>
<dbReference type="InterPro" id="IPR000023">
    <property type="entry name" value="Phosphofructokinase_dom"/>
</dbReference>
<dbReference type="Proteomes" id="UP000445000">
    <property type="component" value="Unassembled WGS sequence"/>
</dbReference>
<dbReference type="InterPro" id="IPR035966">
    <property type="entry name" value="PKF_sf"/>
</dbReference>
<name>A0A829YL42_9GAMM</name>
<keyword evidence="6 8" id="KW-0460">Magnesium</keyword>
<dbReference type="PRINTS" id="PR00476">
    <property type="entry name" value="PHFRCTKINASE"/>
</dbReference>
<comment type="caution">
    <text evidence="8">Lacks conserved residue(s) required for the propagation of feature annotation.</text>
</comment>
<evidence type="ECO:0000256" key="5">
    <source>
        <dbReference type="ARBA" id="ARBA00022777"/>
    </source>
</evidence>
<comment type="similarity">
    <text evidence="8">Belongs to the phosphofructokinase type A (PFKA) family. PPi-dependent PFK group II subfamily. Clade 'B2' sub-subfamily.</text>
</comment>
<feature type="active site" description="Proton acceptor" evidence="8">
    <location>
        <position position="159"/>
    </location>
</feature>
<evidence type="ECO:0000256" key="8">
    <source>
        <dbReference type="HAMAP-Rule" id="MF_01978"/>
    </source>
</evidence>
<keyword evidence="9" id="KW-0472">Membrane</keyword>
<feature type="site" description="Important for catalytic activity; stabilizes the transition state when the phosphoryl donor is PPi" evidence="8">
    <location>
        <position position="156"/>
    </location>
</feature>
<comment type="subunit">
    <text evidence="8">Homodimer.</text>
</comment>
<evidence type="ECO:0000259" key="10">
    <source>
        <dbReference type="Pfam" id="PF00365"/>
    </source>
</evidence>
<dbReference type="EMBL" id="BLJN01000007">
    <property type="protein sequence ID" value="GFE84025.1"/>
    <property type="molecule type" value="Genomic_DNA"/>
</dbReference>
<dbReference type="InterPro" id="IPR022953">
    <property type="entry name" value="ATP_PFK"/>
</dbReference>
<feature type="binding site" evidence="8">
    <location>
        <position position="262"/>
    </location>
    <ligand>
        <name>substrate</name>
    </ligand>
</feature>
<dbReference type="PIRSF" id="PIRSF036483">
    <property type="entry name" value="PFK_XF0274"/>
    <property type="match status" value="1"/>
</dbReference>
<feature type="transmembrane region" description="Helical" evidence="9">
    <location>
        <begin position="21"/>
        <end position="41"/>
    </location>
</feature>
<keyword evidence="4 8" id="KW-0479">Metal-binding</keyword>
<evidence type="ECO:0000256" key="2">
    <source>
        <dbReference type="ARBA" id="ARBA00003138"/>
    </source>
</evidence>
<evidence type="ECO:0000256" key="9">
    <source>
        <dbReference type="SAM" id="Phobius"/>
    </source>
</evidence>
<dbReference type="SUPFAM" id="SSF53784">
    <property type="entry name" value="Phosphofructokinase"/>
    <property type="match status" value="1"/>
</dbReference>
<dbReference type="EC" id="2.7.1.90" evidence="8"/>
<reference evidence="12" key="1">
    <citation type="submission" date="2020-01" db="EMBL/GenBank/DDBJ databases">
        <title>'Steroidobacter agaridevorans' sp. nov., agar-degrading bacteria isolated from rhizosphere soils.</title>
        <authorList>
            <person name="Ikenaga M."/>
            <person name="Kataoka M."/>
            <person name="Murouchi A."/>
            <person name="Katsuragi S."/>
            <person name="Sakai M."/>
        </authorList>
    </citation>
    <scope>NUCLEOTIDE SEQUENCE [LARGE SCALE GENOMIC DNA]</scope>
    <source>
        <strain evidence="12">YU21-B</strain>
    </source>
</reference>
<keyword evidence="9" id="KW-1133">Transmembrane helix</keyword>
<protein>
    <recommendedName>
        <fullName evidence="8">Pyrophosphate--fructose 6-phosphate 1-phosphotransferase</fullName>
        <ecNumber evidence="8">2.7.1.90</ecNumber>
    </recommendedName>
    <alternativeName>
        <fullName evidence="8">6-phosphofructokinase, pyrophosphate dependent</fullName>
    </alternativeName>
    <alternativeName>
        <fullName evidence="8">PPi-dependent phosphofructokinase</fullName>
        <shortName evidence="8">PPi-PFK</shortName>
    </alternativeName>
    <alternativeName>
        <fullName evidence="8">Pyrophosphate-dependent 6-phosphofructose-1-kinase</fullName>
    </alternativeName>
</protein>
<evidence type="ECO:0000256" key="7">
    <source>
        <dbReference type="ARBA" id="ARBA00048072"/>
    </source>
</evidence>
<dbReference type="GO" id="GO:0003872">
    <property type="term" value="F:6-phosphofructokinase activity"/>
    <property type="evidence" value="ECO:0007669"/>
    <property type="project" value="UniProtKB-UniRule"/>
</dbReference>
<evidence type="ECO:0000313" key="11">
    <source>
        <dbReference type="EMBL" id="GFE84025.1"/>
    </source>
</evidence>
<comment type="function">
    <text evidence="2 8">Catalyzes the phosphorylation of D-fructose 6-phosphate, the first committing step of glycolysis. Uses inorganic phosphate (PPi) as phosphoryl donor instead of ATP like common ATP-dependent phosphofructokinases (ATP-PFKs), which renders the reaction reversible, and can thus function both in glycolysis and gluconeogenesis. Consistently, PPi-PFK can replace the enzymes of both the forward (ATP-PFK) and reverse (fructose-bisphosphatase (FBPase)) reactions.</text>
</comment>
<comment type="pathway">
    <text evidence="8">Carbohydrate degradation; glycolysis; D-glyceraldehyde 3-phosphate and glycerone phosphate from D-glucose: step 3/4.</text>
</comment>
<keyword evidence="8" id="KW-0963">Cytoplasm</keyword>
<evidence type="ECO:0000256" key="3">
    <source>
        <dbReference type="ARBA" id="ARBA00022679"/>
    </source>
</evidence>
<keyword evidence="5 8" id="KW-0418">Kinase</keyword>
<evidence type="ECO:0000256" key="6">
    <source>
        <dbReference type="ARBA" id="ARBA00022842"/>
    </source>
</evidence>
<organism evidence="11 12">
    <name type="scientific">Steroidobacter agaridevorans</name>
    <dbReference type="NCBI Taxonomy" id="2695856"/>
    <lineage>
        <taxon>Bacteria</taxon>
        <taxon>Pseudomonadati</taxon>
        <taxon>Pseudomonadota</taxon>
        <taxon>Gammaproteobacteria</taxon>
        <taxon>Steroidobacterales</taxon>
        <taxon>Steroidobacteraceae</taxon>
        <taxon>Steroidobacter</taxon>
    </lineage>
</organism>
<keyword evidence="8" id="KW-0324">Glycolysis</keyword>
<dbReference type="GO" id="GO:0047334">
    <property type="term" value="F:diphosphate-fructose-6-phosphate 1-phosphotransferase activity"/>
    <property type="evidence" value="ECO:0007669"/>
    <property type="project" value="UniProtKB-EC"/>
</dbReference>
<evidence type="ECO:0000313" key="12">
    <source>
        <dbReference type="Proteomes" id="UP000445000"/>
    </source>
</evidence>
<feature type="binding site" evidence="8">
    <location>
        <begin position="312"/>
        <end position="315"/>
    </location>
    <ligand>
        <name>substrate</name>
    </ligand>
</feature>
<accession>A0A829YL42</accession>
<dbReference type="GO" id="GO:0046872">
    <property type="term" value="F:metal ion binding"/>
    <property type="evidence" value="ECO:0007669"/>
    <property type="project" value="UniProtKB-KW"/>
</dbReference>
<dbReference type="Pfam" id="PF00365">
    <property type="entry name" value="PFK"/>
    <property type="match status" value="1"/>
</dbReference>
<keyword evidence="12" id="KW-1185">Reference proteome</keyword>
<comment type="caution">
    <text evidence="11">The sequence shown here is derived from an EMBL/GenBank/DDBJ whole genome shotgun (WGS) entry which is preliminary data.</text>
</comment>
<dbReference type="Gene3D" id="3.40.50.460">
    <property type="entry name" value="Phosphofructokinase domain"/>
    <property type="match status" value="1"/>
</dbReference>
<feature type="binding site" evidence="8">
    <location>
        <position position="28"/>
    </location>
    <ligand>
        <name>diphosphate</name>
        <dbReference type="ChEBI" id="CHEBI:33019"/>
    </ligand>
</feature>
<feature type="domain" description="Phosphofructokinase" evidence="10">
    <location>
        <begin position="24"/>
        <end position="339"/>
    </location>
</feature>
<dbReference type="PANTHER" id="PTHR45770">
    <property type="entry name" value="ATP-DEPENDENT 6-PHOSPHOFRUCTOKINASE 1"/>
    <property type="match status" value="1"/>
</dbReference>
<comment type="activity regulation">
    <text evidence="8">Non-allosteric.</text>
</comment>
<comment type="cofactor">
    <cofactor evidence="1 8">
        <name>Mg(2+)</name>
        <dbReference type="ChEBI" id="CHEBI:18420"/>
    </cofactor>
</comment>
<gene>
    <name evidence="8 11" type="primary">pfp</name>
    <name evidence="11" type="ORF">GCM10011487_60250</name>
</gene>
<feature type="site" description="Important for catalytic activity and substrate specificity; stabilizes the transition state when the phosphoryl donor is PPi; prevents ATP from binding by mimicking the alpha-phosphate group of ATP" evidence="8">
    <location>
        <position position="130"/>
    </location>
</feature>
<comment type="subcellular location">
    <subcellularLocation>
        <location evidence="8">Cytoplasm</location>
    </subcellularLocation>
</comment>
<dbReference type="HAMAP" id="MF_01978">
    <property type="entry name" value="Phosphofructokinase_II_B2"/>
    <property type="match status" value="1"/>
</dbReference>
<evidence type="ECO:0000256" key="4">
    <source>
        <dbReference type="ARBA" id="ARBA00022723"/>
    </source>
</evidence>
<dbReference type="NCBIfam" id="NF010675">
    <property type="entry name" value="PRK14072.1"/>
    <property type="match status" value="1"/>
</dbReference>
<sequence>MPKKTGTKKTPPKKTARPRNAFYAQSGGVTAVINASAAGVIEACRRAGSRIGKVYAGRNGIVGALTEDLIDTSKESAAAIRALRHTPSGAFGSARFKLKKFEDNPAQYQRLIEVFRAHDIGYFFYNGGGDSADTCLKVSQLADNLGYPIQAIHVPKTVDNDLPITDCCPGFGSVAKYVAVSIREAGFDVASMAKTSTKVFIMEVMGRHAGWIAAAGGLAAEKEGDSPHIILFPEITFDEDKFCARVKECVEKYGYCAIVVSEGVKTADGKFLSDAGLRDAFGHAQLGGVAPVIAQLVKSKLNYKYHWAVADYLQRAARHIASKVDVEQAYAVGKAAVELALKGHNSVMPTIVRTSSSPYKWKIGMAPLDKVANQEKMLPRDYITEDGFHITAKGRRYLSPLIRGEDYPPYKDGLPQYVTLKNAPLKKKLDTPFVL</sequence>
<dbReference type="AlphaFoldDB" id="A0A829YL42"/>